<accession>A0A2S7U1P6</accession>
<comment type="caution">
    <text evidence="1">The sequence shown here is derived from an EMBL/GenBank/DDBJ whole genome shotgun (WGS) entry which is preliminary data.</text>
</comment>
<organism evidence="1 2">
    <name type="scientific">Rubritalea profundi</name>
    <dbReference type="NCBI Taxonomy" id="1658618"/>
    <lineage>
        <taxon>Bacteria</taxon>
        <taxon>Pseudomonadati</taxon>
        <taxon>Verrucomicrobiota</taxon>
        <taxon>Verrucomicrobiia</taxon>
        <taxon>Verrucomicrobiales</taxon>
        <taxon>Rubritaleaceae</taxon>
        <taxon>Rubritalea</taxon>
    </lineage>
</organism>
<name>A0A2S7U1P6_9BACT</name>
<sequence>MKLLTMLMVAIFGFTLYVSAQQPERVAIRGFLIMADSTYEKVLLLGATDKRIFYVPNIKAVDVSNKRRGSVASVYITEPKEYTEAMSLFEDRKYSEAHTKFGEVMERYKKFQPIKDNHYTLAGFYQLECLRKQLKAAELVKAVAAYDTQNLIRTDLLKQLEVYKFWEVLNSKDWARLDRLAGEWKSKRVPISQRAQIAYCHATALEALDRKTDALNMYAQAMTADYSKSEEIVRESVHAALRVYQSMPEVKAAMKLWKSPDEDIYSSGYRLLAEANALARLYNKAGMGAGVALPAKYVEFLKFTADDAPGLKK</sequence>
<evidence type="ECO:0000313" key="1">
    <source>
        <dbReference type="EMBL" id="PQJ28252.1"/>
    </source>
</evidence>
<dbReference type="RefSeq" id="WP_105042756.1">
    <property type="nucleotide sequence ID" value="NZ_MQWA01000001.1"/>
</dbReference>
<gene>
    <name evidence="1" type="ORF">BSZ32_06855</name>
</gene>
<protein>
    <submittedName>
        <fullName evidence="1">Uncharacterized protein</fullName>
    </submittedName>
</protein>
<evidence type="ECO:0000313" key="2">
    <source>
        <dbReference type="Proteomes" id="UP000239907"/>
    </source>
</evidence>
<dbReference type="OrthoDB" id="192603at2"/>
<dbReference type="EMBL" id="MQWA01000001">
    <property type="protein sequence ID" value="PQJ28252.1"/>
    <property type="molecule type" value="Genomic_DNA"/>
</dbReference>
<keyword evidence="2" id="KW-1185">Reference proteome</keyword>
<dbReference type="Proteomes" id="UP000239907">
    <property type="component" value="Unassembled WGS sequence"/>
</dbReference>
<dbReference type="AlphaFoldDB" id="A0A2S7U1P6"/>
<proteinExistence type="predicted"/>
<reference evidence="1 2" key="1">
    <citation type="submission" date="2016-12" db="EMBL/GenBank/DDBJ databases">
        <title>Study of bacterial adaptation to deep sea.</title>
        <authorList>
            <person name="Song J."/>
            <person name="Yoshizawa S."/>
            <person name="Kogure K."/>
        </authorList>
    </citation>
    <scope>NUCLEOTIDE SEQUENCE [LARGE SCALE GENOMIC DNA]</scope>
    <source>
        <strain evidence="1 2">SAORIC-165</strain>
    </source>
</reference>